<protein>
    <submittedName>
        <fullName evidence="3">Uncharacterized protein</fullName>
    </submittedName>
</protein>
<dbReference type="Proteomes" id="UP001498398">
    <property type="component" value="Unassembled WGS sequence"/>
</dbReference>
<comment type="caution">
    <text evidence="3">The sequence shown here is derived from an EMBL/GenBank/DDBJ whole genome shotgun (WGS) entry which is preliminary data.</text>
</comment>
<feature type="region of interest" description="Disordered" evidence="1">
    <location>
        <begin position="125"/>
        <end position="159"/>
    </location>
</feature>
<feature type="signal peptide" evidence="2">
    <location>
        <begin position="1"/>
        <end position="24"/>
    </location>
</feature>
<sequence>MKPNFLPLHHLSLILLPFPNVTEHSSNSSLDKSGLVILLPYLQYLHDQLWFRTGEERTNPLGRPRNVGLGEVNGRTEVEAKLKAKTKVDLKDPNFPRIVGGDEGLALEGLEEFKEMGSSVRARIELGLNSDSDSDSEESYSSDGEDYDMDYEEDKIRMI</sequence>
<evidence type="ECO:0000313" key="4">
    <source>
        <dbReference type="Proteomes" id="UP001498398"/>
    </source>
</evidence>
<accession>A0ABR1IT62</accession>
<evidence type="ECO:0000313" key="3">
    <source>
        <dbReference type="EMBL" id="KAK7440565.1"/>
    </source>
</evidence>
<feature type="compositionally biased region" description="Acidic residues" evidence="1">
    <location>
        <begin position="132"/>
        <end position="153"/>
    </location>
</feature>
<keyword evidence="4" id="KW-1185">Reference proteome</keyword>
<evidence type="ECO:0000256" key="2">
    <source>
        <dbReference type="SAM" id="SignalP"/>
    </source>
</evidence>
<organism evidence="3 4">
    <name type="scientific">Marasmiellus scandens</name>
    <dbReference type="NCBI Taxonomy" id="2682957"/>
    <lineage>
        <taxon>Eukaryota</taxon>
        <taxon>Fungi</taxon>
        <taxon>Dikarya</taxon>
        <taxon>Basidiomycota</taxon>
        <taxon>Agaricomycotina</taxon>
        <taxon>Agaricomycetes</taxon>
        <taxon>Agaricomycetidae</taxon>
        <taxon>Agaricales</taxon>
        <taxon>Marasmiineae</taxon>
        <taxon>Omphalotaceae</taxon>
        <taxon>Marasmiellus</taxon>
    </lineage>
</organism>
<evidence type="ECO:0000256" key="1">
    <source>
        <dbReference type="SAM" id="MobiDB-lite"/>
    </source>
</evidence>
<name>A0ABR1IT62_9AGAR</name>
<proteinExistence type="predicted"/>
<reference evidence="3 4" key="1">
    <citation type="submission" date="2024-01" db="EMBL/GenBank/DDBJ databases">
        <title>A draft genome for the cacao thread blight pathogen Marasmiellus scandens.</title>
        <authorList>
            <person name="Baruah I.K."/>
            <person name="Leung J."/>
            <person name="Bukari Y."/>
            <person name="Amoako-Attah I."/>
            <person name="Meinhardt L.W."/>
            <person name="Bailey B.A."/>
            <person name="Cohen S.P."/>
        </authorList>
    </citation>
    <scope>NUCLEOTIDE SEQUENCE [LARGE SCALE GENOMIC DNA]</scope>
    <source>
        <strain evidence="3 4">GH-19</strain>
    </source>
</reference>
<gene>
    <name evidence="3" type="ORF">VKT23_016914</name>
</gene>
<keyword evidence="2" id="KW-0732">Signal</keyword>
<feature type="chain" id="PRO_5047443060" evidence="2">
    <location>
        <begin position="25"/>
        <end position="159"/>
    </location>
</feature>
<dbReference type="EMBL" id="JBANRG010000067">
    <property type="protein sequence ID" value="KAK7440565.1"/>
    <property type="molecule type" value="Genomic_DNA"/>
</dbReference>